<evidence type="ECO:0000256" key="7">
    <source>
        <dbReference type="RuleBase" id="RU000461"/>
    </source>
</evidence>
<dbReference type="EMBL" id="JAQNDN010000002">
    <property type="protein sequence ID" value="MDC0667765.1"/>
    <property type="molecule type" value="Genomic_DNA"/>
</dbReference>
<dbReference type="Pfam" id="PF00067">
    <property type="entry name" value="p450"/>
    <property type="match status" value="1"/>
</dbReference>
<dbReference type="PANTHER" id="PTHR24291">
    <property type="entry name" value="CYTOCHROME P450 FAMILY 4"/>
    <property type="match status" value="1"/>
</dbReference>
<evidence type="ECO:0000256" key="1">
    <source>
        <dbReference type="ARBA" id="ARBA00010617"/>
    </source>
</evidence>
<dbReference type="InterPro" id="IPR002401">
    <property type="entry name" value="Cyt_P450_E_grp-I"/>
</dbReference>
<evidence type="ECO:0000256" key="3">
    <source>
        <dbReference type="ARBA" id="ARBA00022723"/>
    </source>
</evidence>
<evidence type="ECO:0000256" key="5">
    <source>
        <dbReference type="ARBA" id="ARBA00023004"/>
    </source>
</evidence>
<keyword evidence="9" id="KW-1185">Reference proteome</keyword>
<dbReference type="Proteomes" id="UP001217838">
    <property type="component" value="Unassembled WGS sequence"/>
</dbReference>
<evidence type="ECO:0000256" key="4">
    <source>
        <dbReference type="ARBA" id="ARBA00023002"/>
    </source>
</evidence>
<keyword evidence="3 7" id="KW-0479">Metal-binding</keyword>
<dbReference type="PROSITE" id="PS00086">
    <property type="entry name" value="CYTOCHROME_P450"/>
    <property type="match status" value="1"/>
</dbReference>
<dbReference type="PRINTS" id="PR00463">
    <property type="entry name" value="EP450I"/>
</dbReference>
<sequence>MTSQVRRPPSPPGLPLVGNFLAWLRDPFGIPERWAREHGDIVAMHAFGSTTLMLFAPDPVGELLVKNEASTRKSPLTRGMSCITGDSVVTITGEPWKRRRRLLDPAFRNAQLARYARIVRRHAERYADRWLATPPRDIHAETLEFMFDSLVDVLTDAPLGVDDRAILRRGFEVFWADFSSREFVALSQMTNGEPYRRLVTPRRWRQKRLLAEFDRIIGDLVRRAREAPGEDLLSALLPSVDRDGGLARHELHEDVITVILAAQETTAMGLTMALDLLARHPDVWARVQAEVDAIAGDLDDLAALPYTDAVAREALRLYPPLWGVAREAIAPFSLSGYSVVPGMLLVAAAWVIQRDPRWWGADALTFRPERWLEHNPNTRPRFAWFPFGAGPHLCIGMRFAMMEMVFALATWARRLRFHAESAPPALTTAVTVRPRHPMPLRITARAL</sequence>
<dbReference type="InterPro" id="IPR017972">
    <property type="entry name" value="Cyt_P450_CS"/>
</dbReference>
<organism evidence="8 9">
    <name type="scientific">Nannocystis radixulma</name>
    <dbReference type="NCBI Taxonomy" id="2995305"/>
    <lineage>
        <taxon>Bacteria</taxon>
        <taxon>Pseudomonadati</taxon>
        <taxon>Myxococcota</taxon>
        <taxon>Polyangia</taxon>
        <taxon>Nannocystales</taxon>
        <taxon>Nannocystaceae</taxon>
        <taxon>Nannocystis</taxon>
    </lineage>
</organism>
<name>A0ABT5B257_9BACT</name>
<dbReference type="RefSeq" id="WP_271996119.1">
    <property type="nucleotide sequence ID" value="NZ_JAQNDN010000002.1"/>
</dbReference>
<evidence type="ECO:0000256" key="2">
    <source>
        <dbReference type="ARBA" id="ARBA00022617"/>
    </source>
</evidence>
<dbReference type="InterPro" id="IPR036396">
    <property type="entry name" value="Cyt_P450_sf"/>
</dbReference>
<evidence type="ECO:0000256" key="6">
    <source>
        <dbReference type="ARBA" id="ARBA00023033"/>
    </source>
</evidence>
<accession>A0ABT5B257</accession>
<keyword evidence="4 7" id="KW-0560">Oxidoreductase</keyword>
<dbReference type="InterPro" id="IPR050196">
    <property type="entry name" value="Cytochrome_P450_Monoox"/>
</dbReference>
<comment type="caution">
    <text evidence="8">The sequence shown here is derived from an EMBL/GenBank/DDBJ whole genome shotgun (WGS) entry which is preliminary data.</text>
</comment>
<dbReference type="SUPFAM" id="SSF48264">
    <property type="entry name" value="Cytochrome P450"/>
    <property type="match status" value="1"/>
</dbReference>
<comment type="similarity">
    <text evidence="1 7">Belongs to the cytochrome P450 family.</text>
</comment>
<proteinExistence type="inferred from homology"/>
<evidence type="ECO:0000313" key="9">
    <source>
        <dbReference type="Proteomes" id="UP001217838"/>
    </source>
</evidence>
<dbReference type="Gene3D" id="1.10.630.10">
    <property type="entry name" value="Cytochrome P450"/>
    <property type="match status" value="1"/>
</dbReference>
<gene>
    <name evidence="8" type="ORF">POL58_08455</name>
</gene>
<keyword evidence="5 7" id="KW-0408">Iron</keyword>
<reference evidence="8 9" key="1">
    <citation type="submission" date="2022-11" db="EMBL/GenBank/DDBJ databases">
        <title>Minimal conservation of predation-associated metabolite biosynthetic gene clusters underscores biosynthetic potential of Myxococcota including descriptions for ten novel species: Archangium lansinium sp. nov., Myxococcus landrumus sp. nov., Nannocystis bai.</title>
        <authorList>
            <person name="Ahearne A."/>
            <person name="Stevens C."/>
            <person name="Dowd S."/>
        </authorList>
    </citation>
    <scope>NUCLEOTIDE SEQUENCE [LARGE SCALE GENOMIC DNA]</scope>
    <source>
        <strain evidence="8 9">NCELM</strain>
    </source>
</reference>
<dbReference type="InterPro" id="IPR001128">
    <property type="entry name" value="Cyt_P450"/>
</dbReference>
<dbReference type="PRINTS" id="PR00385">
    <property type="entry name" value="P450"/>
</dbReference>
<protein>
    <submittedName>
        <fullName evidence="8">Cytochrome P450</fullName>
    </submittedName>
</protein>
<keyword evidence="6 7" id="KW-0503">Monooxygenase</keyword>
<dbReference type="PANTHER" id="PTHR24291:SF50">
    <property type="entry name" value="BIFUNCTIONAL ALBAFLAVENONE MONOOXYGENASE_TERPENE SYNTHASE"/>
    <property type="match status" value="1"/>
</dbReference>
<evidence type="ECO:0000313" key="8">
    <source>
        <dbReference type="EMBL" id="MDC0667765.1"/>
    </source>
</evidence>
<keyword evidence="2 7" id="KW-0349">Heme</keyword>